<keyword evidence="4" id="KW-0963">Cytoplasm</keyword>
<evidence type="ECO:0000256" key="13">
    <source>
        <dbReference type="ARBA" id="ARBA00022833"/>
    </source>
</evidence>
<keyword evidence="16" id="KW-0391">Immunity</keyword>
<accession>A0A553NL68</accession>
<evidence type="ECO:0000259" key="22">
    <source>
        <dbReference type="PROSITE" id="PS51194"/>
    </source>
</evidence>
<dbReference type="SMART" id="SM00487">
    <property type="entry name" value="DEXDc"/>
    <property type="match status" value="1"/>
</dbReference>
<comment type="subcellular location">
    <subcellularLocation>
        <location evidence="1">Cytoplasm</location>
    </subcellularLocation>
</comment>
<dbReference type="GO" id="GO:0003725">
    <property type="term" value="F:double-stranded RNA binding"/>
    <property type="evidence" value="ECO:0007669"/>
    <property type="project" value="TreeGrafter"/>
</dbReference>
<reference evidence="24 25" key="1">
    <citation type="journal article" date="2019" name="Sci. Data">
        <title>Hybrid genome assembly and annotation of Danionella translucida.</title>
        <authorList>
            <person name="Kadobianskyi M."/>
            <person name="Schulze L."/>
            <person name="Schuelke M."/>
            <person name="Judkewitz B."/>
        </authorList>
    </citation>
    <scope>NUCLEOTIDE SEQUENCE [LARGE SCALE GENOMIC DNA]</scope>
    <source>
        <strain evidence="24 25">Bolton</strain>
    </source>
</reference>
<dbReference type="InterPro" id="IPR038557">
    <property type="entry name" value="RLR_C_sf"/>
</dbReference>
<dbReference type="Pfam" id="PF11648">
    <property type="entry name" value="RIG-I_C-RD"/>
    <property type="match status" value="1"/>
</dbReference>
<dbReference type="PANTHER" id="PTHR14074:SF14">
    <property type="entry name" value="INTERFERON-INDUCED HELICASE C DOMAIN-CONTAINING PROTEIN 1"/>
    <property type="match status" value="1"/>
</dbReference>
<dbReference type="PROSITE" id="PS51194">
    <property type="entry name" value="HELICASE_CTER"/>
    <property type="match status" value="1"/>
</dbReference>
<dbReference type="EMBL" id="SRMA01026860">
    <property type="protein sequence ID" value="TRY66182.1"/>
    <property type="molecule type" value="Genomic_DNA"/>
</dbReference>
<keyword evidence="7" id="KW-0399">Innate immunity</keyword>
<evidence type="ECO:0000256" key="9">
    <source>
        <dbReference type="ARBA" id="ARBA00022737"/>
    </source>
</evidence>
<name>A0A553NL68_9TELE</name>
<keyword evidence="15" id="KW-0832">Ubl conjugation</keyword>
<evidence type="ECO:0000256" key="4">
    <source>
        <dbReference type="ARBA" id="ARBA00022490"/>
    </source>
</evidence>
<dbReference type="Pfam" id="PF04851">
    <property type="entry name" value="ResIII"/>
    <property type="match status" value="1"/>
</dbReference>
<feature type="compositionally biased region" description="Polar residues" evidence="20">
    <location>
        <begin position="198"/>
        <end position="222"/>
    </location>
</feature>
<evidence type="ECO:0000256" key="6">
    <source>
        <dbReference type="ARBA" id="ARBA00022553"/>
    </source>
</evidence>
<dbReference type="GO" id="GO:0005524">
    <property type="term" value="F:ATP binding"/>
    <property type="evidence" value="ECO:0007669"/>
    <property type="project" value="UniProtKB-KW"/>
</dbReference>
<dbReference type="InterPro" id="IPR027417">
    <property type="entry name" value="P-loop_NTPase"/>
</dbReference>
<keyword evidence="8" id="KW-0479">Metal-binding</keyword>
<dbReference type="GO" id="GO:0140374">
    <property type="term" value="P:antiviral innate immune response"/>
    <property type="evidence" value="ECO:0007669"/>
    <property type="project" value="TreeGrafter"/>
</dbReference>
<dbReference type="InterPro" id="IPR014001">
    <property type="entry name" value="Helicase_ATP-bd"/>
</dbReference>
<evidence type="ECO:0000256" key="14">
    <source>
        <dbReference type="ARBA" id="ARBA00022840"/>
    </source>
</evidence>
<protein>
    <recommendedName>
        <fullName evidence="3">RNA helicase</fullName>
        <ecNumber evidence="3">3.6.4.13</ecNumber>
    </recommendedName>
</protein>
<dbReference type="InterPro" id="IPR011029">
    <property type="entry name" value="DEATH-like_dom_sf"/>
</dbReference>
<dbReference type="PROSITE" id="PS51789">
    <property type="entry name" value="RLR_CTR"/>
    <property type="match status" value="1"/>
</dbReference>
<evidence type="ECO:0000256" key="20">
    <source>
        <dbReference type="SAM" id="MobiDB-lite"/>
    </source>
</evidence>
<keyword evidence="6" id="KW-0597">Phosphoprotein</keyword>
<dbReference type="SUPFAM" id="SSF52540">
    <property type="entry name" value="P-loop containing nucleoside triphosphate hydrolases"/>
    <property type="match status" value="1"/>
</dbReference>
<dbReference type="InterPro" id="IPR001650">
    <property type="entry name" value="Helicase_C-like"/>
</dbReference>
<keyword evidence="17" id="KW-0694">RNA-binding</keyword>
<dbReference type="Gene3D" id="1.10.533.10">
    <property type="entry name" value="Death Domain, Fas"/>
    <property type="match status" value="2"/>
</dbReference>
<evidence type="ECO:0000259" key="23">
    <source>
        <dbReference type="PROSITE" id="PS51789"/>
    </source>
</evidence>
<dbReference type="Gene3D" id="1.20.1320.30">
    <property type="match status" value="1"/>
</dbReference>
<dbReference type="Proteomes" id="UP000316079">
    <property type="component" value="Unassembled WGS sequence"/>
</dbReference>
<dbReference type="GO" id="GO:0039530">
    <property type="term" value="P:MDA-5 signaling pathway"/>
    <property type="evidence" value="ECO:0007669"/>
    <property type="project" value="TreeGrafter"/>
</dbReference>
<evidence type="ECO:0000256" key="5">
    <source>
        <dbReference type="ARBA" id="ARBA00022499"/>
    </source>
</evidence>
<comment type="catalytic activity">
    <reaction evidence="19">
        <text>ATP + H2O = ADP + phosphate + H(+)</text>
        <dbReference type="Rhea" id="RHEA:13065"/>
        <dbReference type="ChEBI" id="CHEBI:15377"/>
        <dbReference type="ChEBI" id="CHEBI:15378"/>
        <dbReference type="ChEBI" id="CHEBI:30616"/>
        <dbReference type="ChEBI" id="CHEBI:43474"/>
        <dbReference type="ChEBI" id="CHEBI:456216"/>
        <dbReference type="EC" id="3.6.4.13"/>
    </reaction>
    <physiologicalReaction direction="left-to-right" evidence="19">
        <dbReference type="Rhea" id="RHEA:13066"/>
    </physiologicalReaction>
</comment>
<dbReference type="GO" id="GO:0005737">
    <property type="term" value="C:cytoplasm"/>
    <property type="evidence" value="ECO:0007669"/>
    <property type="project" value="UniProtKB-SubCell"/>
</dbReference>
<keyword evidence="13" id="KW-0862">Zinc</keyword>
<dbReference type="GO" id="GO:0003677">
    <property type="term" value="F:DNA binding"/>
    <property type="evidence" value="ECO:0007669"/>
    <property type="project" value="InterPro"/>
</dbReference>
<keyword evidence="10" id="KW-0547">Nucleotide-binding</keyword>
<feature type="region of interest" description="Disordered" evidence="20">
    <location>
        <begin position="181"/>
        <end position="226"/>
    </location>
</feature>
<sequence>MRSEQDEETLHILRCFKDRLKGLIRVVPVMDALDFLKPETKERIKARFDNQGDISAADHLIEDIINGDYDPGWSRTLITALETGGCMNAARYVMNSPPEPREEAENDDCIRLIDLLHLSLVTMKTVEIMKATEKGNTEGARLLLRRLVKNDVGWFSKFLHVLETTEHHQLVRELRGEFGSDDEGISHTPETALIHSDPTPSFSEEVDSSLNTSTESSVLDTSAENEEIDMYKGEEEKEDSASSTGGVDRQIITLRDYQLEVAKPALEKKNIIICLPTGSGKTRVAVFITKDHLDKKKQAGERGKVLVLVNKVPLVEQHYKNEFGRFLKHQYSVERITLMVIDECHHTQKGGVYNHIMIRYLKQKHQNHLLKKEEKRPVPIPQILGLTASPGVGGATKQKTAEDHILRICANLDAFTIKTKEEETKTPFKKVENAEERKEDPFGDVIKKIMDEIHAHADLQPLSEPGTQNYEQWVVLKEQNAAKEENQKVRVCAEHLRQYNEALYQSNTIRMSDAFSFLVRYHNEKLKTKSFPDEEDNITITDTERFLFTLFQDKKAKLQELMGKPQYENNNLSRLKTHILKEFSSRADARGIIFTRTRLSAITLSQWIQENSKFEEVGVKASYLIGGGDQSVVKPMTPKEQKDVLKRFRNGEINLLIATTVAEEGLDIPECNVVISYCYVTNEIAMIQARGRGRAEDSSYTLIAEASSGVLERDKVNEYRETMMSKAIAKICNMDRDEYEKKIKEFQIQVIIEERMKAKKKKQKVMMKEPPSKISLNCRDCFVFVCSGDDIEIIEDMHHVNVNQQFRELFKVRKNESLPERLLDYENSGVIVCKACGRKWGSMMLYKSIKCPCLKIENFVVKVDEKKATCNHWEELPTRFRPFDYALRAELLTQDSDE</sequence>
<evidence type="ECO:0000259" key="21">
    <source>
        <dbReference type="PROSITE" id="PS51192"/>
    </source>
</evidence>
<evidence type="ECO:0000256" key="18">
    <source>
        <dbReference type="ARBA" id="ARBA00023118"/>
    </source>
</evidence>
<evidence type="ECO:0000256" key="8">
    <source>
        <dbReference type="ARBA" id="ARBA00022723"/>
    </source>
</evidence>
<dbReference type="PANTHER" id="PTHR14074">
    <property type="entry name" value="HELICASE WITH DEATH DOMAIN-RELATED"/>
    <property type="match status" value="1"/>
</dbReference>
<dbReference type="GO" id="GO:0016787">
    <property type="term" value="F:hydrolase activity"/>
    <property type="evidence" value="ECO:0007669"/>
    <property type="project" value="UniProtKB-KW"/>
</dbReference>
<dbReference type="InterPro" id="IPR041204">
    <property type="entry name" value="RIG-I-like_C"/>
</dbReference>
<keyword evidence="18" id="KW-0051">Antiviral defense</keyword>
<dbReference type="AlphaFoldDB" id="A0A553NL68"/>
<dbReference type="Pfam" id="PF00271">
    <property type="entry name" value="Helicase_C"/>
    <property type="match status" value="1"/>
</dbReference>
<dbReference type="Gene3D" id="2.170.150.30">
    <property type="entry name" value="RIG-I-like receptor, C-terminal regulatory domain"/>
    <property type="match status" value="1"/>
</dbReference>
<feature type="domain" description="RLR CTR" evidence="23">
    <location>
        <begin position="763"/>
        <end position="890"/>
    </location>
</feature>
<dbReference type="InterPro" id="IPR051363">
    <property type="entry name" value="RLR_Helicase"/>
</dbReference>
<dbReference type="GO" id="GO:0003724">
    <property type="term" value="F:RNA helicase activity"/>
    <property type="evidence" value="ECO:0007669"/>
    <property type="project" value="UniProtKB-EC"/>
</dbReference>
<evidence type="ECO:0000313" key="25">
    <source>
        <dbReference type="Proteomes" id="UP000316079"/>
    </source>
</evidence>
<dbReference type="InterPro" id="IPR021673">
    <property type="entry name" value="RLR_CTR"/>
</dbReference>
<evidence type="ECO:0000256" key="12">
    <source>
        <dbReference type="ARBA" id="ARBA00022806"/>
    </source>
</evidence>
<keyword evidence="11" id="KW-0378">Hydrolase</keyword>
<keyword evidence="9" id="KW-0677">Repeat</keyword>
<keyword evidence="12" id="KW-0347">Helicase</keyword>
<evidence type="ECO:0000256" key="19">
    <source>
        <dbReference type="ARBA" id="ARBA00049390"/>
    </source>
</evidence>
<evidence type="ECO:0000256" key="2">
    <source>
        <dbReference type="ARBA" id="ARBA00006866"/>
    </source>
</evidence>
<evidence type="ECO:0000256" key="7">
    <source>
        <dbReference type="ARBA" id="ARBA00022588"/>
    </source>
</evidence>
<comment type="caution">
    <text evidence="24">The sequence shown here is derived from an EMBL/GenBank/DDBJ whole genome shotgun (WGS) entry which is preliminary data.</text>
</comment>
<dbReference type="Gene3D" id="3.40.50.300">
    <property type="entry name" value="P-loop containing nucleotide triphosphate hydrolases"/>
    <property type="match status" value="4"/>
</dbReference>
<evidence type="ECO:0000256" key="1">
    <source>
        <dbReference type="ARBA" id="ARBA00004496"/>
    </source>
</evidence>
<comment type="similarity">
    <text evidence="2">Belongs to the helicase family. RLR subfamily.</text>
</comment>
<dbReference type="Pfam" id="PF18119">
    <property type="entry name" value="RIG-I_C"/>
    <property type="match status" value="1"/>
</dbReference>
<evidence type="ECO:0000256" key="10">
    <source>
        <dbReference type="ARBA" id="ARBA00022741"/>
    </source>
</evidence>
<dbReference type="InterPro" id="IPR031964">
    <property type="entry name" value="CARD_dom"/>
</dbReference>
<feature type="domain" description="Helicase ATP-binding" evidence="21">
    <location>
        <begin position="262"/>
        <end position="408"/>
    </location>
</feature>
<dbReference type="GO" id="GO:0003727">
    <property type="term" value="F:single-stranded RNA binding"/>
    <property type="evidence" value="ECO:0007669"/>
    <property type="project" value="TreeGrafter"/>
</dbReference>
<evidence type="ECO:0000256" key="11">
    <source>
        <dbReference type="ARBA" id="ARBA00022801"/>
    </source>
</evidence>
<keyword evidence="14" id="KW-0067">ATP-binding</keyword>
<evidence type="ECO:0000256" key="3">
    <source>
        <dbReference type="ARBA" id="ARBA00012552"/>
    </source>
</evidence>
<keyword evidence="25" id="KW-1185">Reference proteome</keyword>
<evidence type="ECO:0000256" key="17">
    <source>
        <dbReference type="ARBA" id="ARBA00022884"/>
    </source>
</evidence>
<organism evidence="24 25">
    <name type="scientific">Danionella cerebrum</name>
    <dbReference type="NCBI Taxonomy" id="2873325"/>
    <lineage>
        <taxon>Eukaryota</taxon>
        <taxon>Metazoa</taxon>
        <taxon>Chordata</taxon>
        <taxon>Craniata</taxon>
        <taxon>Vertebrata</taxon>
        <taxon>Euteleostomi</taxon>
        <taxon>Actinopterygii</taxon>
        <taxon>Neopterygii</taxon>
        <taxon>Teleostei</taxon>
        <taxon>Ostariophysi</taxon>
        <taxon>Cypriniformes</taxon>
        <taxon>Danionidae</taxon>
        <taxon>Danioninae</taxon>
        <taxon>Danionella</taxon>
    </lineage>
</organism>
<dbReference type="STRING" id="623744.A0A553NL68"/>
<dbReference type="PROSITE" id="PS51192">
    <property type="entry name" value="HELICASE_ATP_BIND_1"/>
    <property type="match status" value="1"/>
</dbReference>
<dbReference type="SMART" id="SM00490">
    <property type="entry name" value="HELICc"/>
    <property type="match status" value="1"/>
</dbReference>
<keyword evidence="5" id="KW-1017">Isopeptide bond</keyword>
<dbReference type="GO" id="GO:0008270">
    <property type="term" value="F:zinc ion binding"/>
    <property type="evidence" value="ECO:0007669"/>
    <property type="project" value="TreeGrafter"/>
</dbReference>
<evidence type="ECO:0000256" key="16">
    <source>
        <dbReference type="ARBA" id="ARBA00022859"/>
    </source>
</evidence>
<evidence type="ECO:0000256" key="15">
    <source>
        <dbReference type="ARBA" id="ARBA00022843"/>
    </source>
</evidence>
<proteinExistence type="inferred from homology"/>
<evidence type="ECO:0000313" key="24">
    <source>
        <dbReference type="EMBL" id="TRY66182.1"/>
    </source>
</evidence>
<dbReference type="Pfam" id="PF16739">
    <property type="entry name" value="CARD_2"/>
    <property type="match status" value="2"/>
</dbReference>
<dbReference type="InterPro" id="IPR006935">
    <property type="entry name" value="Helicase/UvrB_N"/>
</dbReference>
<dbReference type="OrthoDB" id="416741at2759"/>
<gene>
    <name evidence="24" type="ORF">DNTS_028295</name>
</gene>
<dbReference type="EC" id="3.6.4.13" evidence="3"/>
<feature type="domain" description="Helicase C-terminal" evidence="22">
    <location>
        <begin position="571"/>
        <end position="747"/>
    </location>
</feature>